<name>A0A9X3I106_9FLAO</name>
<dbReference type="RefSeq" id="WP_168025978.1">
    <property type="nucleotide sequence ID" value="NZ_JAPJDA010000014.1"/>
</dbReference>
<accession>A0A9X3I106</accession>
<dbReference type="Proteomes" id="UP001148482">
    <property type="component" value="Unassembled WGS sequence"/>
</dbReference>
<dbReference type="AlphaFoldDB" id="A0A9X3I106"/>
<proteinExistence type="predicted"/>
<gene>
    <name evidence="1" type="ORF">OQ279_09725</name>
</gene>
<comment type="caution">
    <text evidence="1">The sequence shown here is derived from an EMBL/GenBank/DDBJ whole genome shotgun (WGS) entry which is preliminary data.</text>
</comment>
<reference evidence="1" key="1">
    <citation type="submission" date="2022-11" db="EMBL/GenBank/DDBJ databases">
        <title>Salinimicrobium profundisediminis sp. nov., isolated from deep-sea sediment of the Mariana Trench.</title>
        <authorList>
            <person name="Fu H."/>
        </authorList>
    </citation>
    <scope>NUCLEOTIDE SEQUENCE</scope>
    <source>
        <strain evidence="1">MT39</strain>
    </source>
</reference>
<protein>
    <submittedName>
        <fullName evidence="1">Uncharacterized protein</fullName>
    </submittedName>
</protein>
<keyword evidence="2" id="KW-1185">Reference proteome</keyword>
<dbReference type="EMBL" id="JAPJDA010000014">
    <property type="protein sequence ID" value="MCX2838431.1"/>
    <property type="molecule type" value="Genomic_DNA"/>
</dbReference>
<evidence type="ECO:0000313" key="2">
    <source>
        <dbReference type="Proteomes" id="UP001148482"/>
    </source>
</evidence>
<evidence type="ECO:0000313" key="1">
    <source>
        <dbReference type="EMBL" id="MCX2838431.1"/>
    </source>
</evidence>
<sequence length="58" mass="6808">MKGAEQFEEFHQRLSVLDEEVREAVLNYAVSFYQDRNCTKEEALEMGIAKAELEKRNL</sequence>
<organism evidence="1 2">
    <name type="scientific">Salinimicrobium profundisediminis</name>
    <dbReference type="NCBI Taxonomy" id="2994553"/>
    <lineage>
        <taxon>Bacteria</taxon>
        <taxon>Pseudomonadati</taxon>
        <taxon>Bacteroidota</taxon>
        <taxon>Flavobacteriia</taxon>
        <taxon>Flavobacteriales</taxon>
        <taxon>Flavobacteriaceae</taxon>
        <taxon>Salinimicrobium</taxon>
    </lineage>
</organism>